<evidence type="ECO:0000256" key="2">
    <source>
        <dbReference type="ARBA" id="ARBA00001974"/>
    </source>
</evidence>
<dbReference type="Gene3D" id="2.40.30.10">
    <property type="entry name" value="Translation factors"/>
    <property type="match status" value="1"/>
</dbReference>
<organism evidence="9 10">
    <name type="scientific">Simkania negevensis</name>
    <dbReference type="NCBI Taxonomy" id="83561"/>
    <lineage>
        <taxon>Bacteria</taxon>
        <taxon>Pseudomonadati</taxon>
        <taxon>Chlamydiota</taxon>
        <taxon>Chlamydiia</taxon>
        <taxon>Parachlamydiales</taxon>
        <taxon>Simkaniaceae</taxon>
        <taxon>Simkania</taxon>
    </lineage>
</organism>
<sequence length="388" mass="44125">MNRESTKSLSLDAPTRKNPFFASVVERYCLNREGQGRTYHLRLDLTGSGIEYRPGDSIAVIPSSSVEAVGRMLKLLGCDGSEIVVDNRSGEEETLQRFLEKKGNLSSPTRPLLQLICDRMSKGEKRRSIEALLADRDQFKKFIADHEVWDTLAALCELPPPFQDVCDVLTRLIPRLYSVASSRSMVGDAVDFTVVRTAYTTSDIARRGVCTHYLIDDVPQGENVVPVYLQPTRLFLLPEDSAIPIIMVGPGTGVAPFRAFMQERMAAAAKGRHWLFFGERYAASDFFYQEEWQRYIDADMLRLDTAFSRDQNAKVYVQHRMIENAKALWHWMEQGAIFYVCGDAKYMAKDVEKAMMSIIRQEGGLGEEEAAALLREWKKEKRYLTDVY</sequence>
<dbReference type="PRINTS" id="PR00371">
    <property type="entry name" value="FPNCR"/>
</dbReference>
<dbReference type="Gene3D" id="3.40.50.80">
    <property type="entry name" value="Nucleotide-binding domain of ferredoxin-NADP reductase (FNR) module"/>
    <property type="match status" value="1"/>
</dbReference>
<keyword evidence="6" id="KW-0560">Oxidoreductase</keyword>
<dbReference type="EMBL" id="JAFITR010000094">
    <property type="protein sequence ID" value="MBN4067253.1"/>
    <property type="molecule type" value="Genomic_DNA"/>
</dbReference>
<gene>
    <name evidence="9" type="ORF">JYU14_04135</name>
</gene>
<dbReference type="Gene3D" id="1.20.990.10">
    <property type="entry name" value="NADPH-cytochrome p450 Reductase, Chain A, domain 3"/>
    <property type="match status" value="1"/>
</dbReference>
<keyword evidence="5" id="KW-0274">FAD</keyword>
<dbReference type="PROSITE" id="PS51384">
    <property type="entry name" value="FAD_FR"/>
    <property type="match status" value="1"/>
</dbReference>
<dbReference type="InterPro" id="IPR017938">
    <property type="entry name" value="Riboflavin_synthase-like_b-brl"/>
</dbReference>
<evidence type="ECO:0000313" key="10">
    <source>
        <dbReference type="Proteomes" id="UP000722121"/>
    </source>
</evidence>
<dbReference type="InterPro" id="IPR023173">
    <property type="entry name" value="NADPH_Cyt_P450_Rdtase_alpha"/>
</dbReference>
<evidence type="ECO:0000256" key="3">
    <source>
        <dbReference type="ARBA" id="ARBA00022630"/>
    </source>
</evidence>
<evidence type="ECO:0000256" key="1">
    <source>
        <dbReference type="ARBA" id="ARBA00001917"/>
    </source>
</evidence>
<evidence type="ECO:0000256" key="4">
    <source>
        <dbReference type="ARBA" id="ARBA00022643"/>
    </source>
</evidence>
<comment type="caution">
    <text evidence="9">The sequence shown here is derived from an EMBL/GenBank/DDBJ whole genome shotgun (WGS) entry which is preliminary data.</text>
</comment>
<keyword evidence="10" id="KW-1185">Reference proteome</keyword>
<keyword evidence="7" id="KW-0198">Cysteine biosynthesis</keyword>
<comment type="cofactor">
    <cofactor evidence="1">
        <name>FMN</name>
        <dbReference type="ChEBI" id="CHEBI:58210"/>
    </cofactor>
</comment>
<dbReference type="InterPro" id="IPR003097">
    <property type="entry name" value="CysJ-like_FAD-binding"/>
</dbReference>
<proteinExistence type="predicted"/>
<dbReference type="Proteomes" id="UP000722121">
    <property type="component" value="Unassembled WGS sequence"/>
</dbReference>
<dbReference type="Pfam" id="PF00667">
    <property type="entry name" value="FAD_binding_1"/>
    <property type="match status" value="1"/>
</dbReference>
<accession>A0ABS3AUF9</accession>
<protein>
    <submittedName>
        <fullName evidence="9">Sulfite reductase</fullName>
    </submittedName>
</protein>
<dbReference type="InterPro" id="IPR001433">
    <property type="entry name" value="OxRdtase_FAD/NAD-bd"/>
</dbReference>
<dbReference type="PANTHER" id="PTHR19384:SF128">
    <property type="entry name" value="NADPH OXIDOREDUCTASE A"/>
    <property type="match status" value="1"/>
</dbReference>
<name>A0ABS3AUF9_9BACT</name>
<dbReference type="PANTHER" id="PTHR19384">
    <property type="entry name" value="NITRIC OXIDE SYNTHASE-RELATED"/>
    <property type="match status" value="1"/>
</dbReference>
<evidence type="ECO:0000313" key="9">
    <source>
        <dbReference type="EMBL" id="MBN4067253.1"/>
    </source>
</evidence>
<keyword evidence="3" id="KW-0285">Flavoprotein</keyword>
<keyword evidence="4" id="KW-0288">FMN</keyword>
<dbReference type="InterPro" id="IPR039261">
    <property type="entry name" value="FNR_nucleotide-bd"/>
</dbReference>
<dbReference type="InterPro" id="IPR017927">
    <property type="entry name" value="FAD-bd_FR_type"/>
</dbReference>
<dbReference type="Pfam" id="PF00175">
    <property type="entry name" value="NAD_binding_1"/>
    <property type="match status" value="1"/>
</dbReference>
<dbReference type="SUPFAM" id="SSF52343">
    <property type="entry name" value="Ferredoxin reductase-like, C-terminal NADP-linked domain"/>
    <property type="match status" value="1"/>
</dbReference>
<reference evidence="9 10" key="1">
    <citation type="submission" date="2021-02" db="EMBL/GenBank/DDBJ databases">
        <title>Activity-based single-cell genomes from oceanic crustal fluid captures similar information to metagenomic and metatranscriptomic surveys with orders of magnitude less sampling.</title>
        <authorList>
            <person name="D'Angelo T.S."/>
            <person name="Orcutt B.N."/>
        </authorList>
    </citation>
    <scope>NUCLEOTIDE SEQUENCE [LARGE SCALE GENOMIC DNA]</scope>
    <source>
        <strain evidence="9">AH-315-G07</strain>
    </source>
</reference>
<comment type="cofactor">
    <cofactor evidence="2">
        <name>FAD</name>
        <dbReference type="ChEBI" id="CHEBI:57692"/>
    </cofactor>
</comment>
<evidence type="ECO:0000259" key="8">
    <source>
        <dbReference type="PROSITE" id="PS51384"/>
    </source>
</evidence>
<evidence type="ECO:0000256" key="5">
    <source>
        <dbReference type="ARBA" id="ARBA00022827"/>
    </source>
</evidence>
<keyword evidence="7" id="KW-0028">Amino-acid biosynthesis</keyword>
<feature type="domain" description="FAD-binding FR-type" evidence="8">
    <location>
        <begin position="17"/>
        <end position="238"/>
    </location>
</feature>
<evidence type="ECO:0000256" key="6">
    <source>
        <dbReference type="ARBA" id="ARBA00023002"/>
    </source>
</evidence>
<dbReference type="InterPro" id="IPR001709">
    <property type="entry name" value="Flavoprot_Pyr_Nucl_cyt_Rdtase"/>
</dbReference>
<evidence type="ECO:0000256" key="7">
    <source>
        <dbReference type="ARBA" id="ARBA00023192"/>
    </source>
</evidence>
<dbReference type="SUPFAM" id="SSF63380">
    <property type="entry name" value="Riboflavin synthase domain-like"/>
    <property type="match status" value="1"/>
</dbReference>